<evidence type="ECO:0000256" key="1">
    <source>
        <dbReference type="SAM" id="Coils"/>
    </source>
</evidence>
<sequence>MGFSDDQIHDILELKEQLTEEIEKHLEEIEKLEKNISVLNTILKQTSFTKASDLTHGTEKKKATVPIIKNSDGSTIANVFVSDDQLSIVLDKNISLNSETPPLKTFFIDRIIGEMKNKDNQEVEKGKIGKDDVIDCVINNNGSAIREIIIKNYRQKERVDEIINTATWSLTRMIKNSV</sequence>
<feature type="coiled-coil region" evidence="1">
    <location>
        <begin position="8"/>
        <end position="42"/>
    </location>
</feature>
<evidence type="ECO:0000313" key="2">
    <source>
        <dbReference type="EMBL" id="AIF10109.1"/>
    </source>
</evidence>
<name>A0A075H1W9_9ARCH</name>
<proteinExistence type="predicted"/>
<keyword evidence="1" id="KW-0175">Coiled coil</keyword>
<accession>A0A075H1W9</accession>
<dbReference type="AlphaFoldDB" id="A0A075H1W9"/>
<protein>
    <submittedName>
        <fullName evidence="2">Uncharacterized protein</fullName>
    </submittedName>
</protein>
<dbReference type="EMBL" id="KF900881">
    <property type="protein sequence ID" value="AIF10109.1"/>
    <property type="molecule type" value="Genomic_DNA"/>
</dbReference>
<reference evidence="2" key="1">
    <citation type="journal article" date="2014" name="Genome Biol. Evol.">
        <title>Pangenome evidence for extensive interdomain horizontal transfer affecting lineage core and shell genes in uncultured planktonic thaumarchaeota and euryarchaeota.</title>
        <authorList>
            <person name="Deschamps P."/>
            <person name="Zivanovic Y."/>
            <person name="Moreira D."/>
            <person name="Rodriguez-Valera F."/>
            <person name="Lopez-Garcia P."/>
        </authorList>
    </citation>
    <scope>NUCLEOTIDE SEQUENCE</scope>
</reference>
<organism evidence="2">
    <name type="scientific">uncultured marine thaumarchaeote KM3_43_D05</name>
    <dbReference type="NCBI Taxonomy" id="1456150"/>
    <lineage>
        <taxon>Archaea</taxon>
        <taxon>Nitrososphaerota</taxon>
        <taxon>environmental samples</taxon>
    </lineage>
</organism>